<gene>
    <name evidence="9" type="ORF">CAPTEDRAFT_207227</name>
</gene>
<dbReference type="OMA" id="TYTIHEN"/>
<evidence type="ECO:0000256" key="2">
    <source>
        <dbReference type="ARBA" id="ARBA00007647"/>
    </source>
</evidence>
<evidence type="ECO:0000256" key="1">
    <source>
        <dbReference type="ARBA" id="ARBA00004167"/>
    </source>
</evidence>
<evidence type="ECO:0000256" key="7">
    <source>
        <dbReference type="ARBA" id="ARBA00023136"/>
    </source>
</evidence>
<name>R7TZF9_CAPTE</name>
<sequence>MPDKSTIVLYVSVATILFSLVQIYNSGFNIHKQWKARISRPLVKSSRTESSELLIKSVYEIKSLDVYIVDAHFDCRSDCYVRLPALQPSNRDFALLCLFQSGGRQIQSQVTVDRIFPSWPPNSQFIAVLYSCRVPQNQKISFNSVKIVNQFHYGHGNAREGASKDSAILPLRSFQPSTKEDTVVCLKSTDGPLAPDLFLEWIEFYRLQGITRFYVYDGGIEKDNGISTYLDFYQTLGIVQLVQFPFSSKVMDAVSWNQPLDKAQVFAVKQQIQLISLNDCFYQFHNKANRMLLVDLDELLLPSRTSENLIQMFDRGFRDNSNHGNILFQNAWYFMDHQTGGKNFSGGIYSFFSLPPPLLRTAMSEKQPKGVFKTDAVLTINWHCAIHVLNSVDLDPYVIISPIDYGLLHHFRKACEDKFMRRTCSKMSARLVEDSAVFAHESSVKEKVEFIKERIRNVR</sequence>
<dbReference type="GO" id="GO:0016757">
    <property type="term" value="F:glycosyltransferase activity"/>
    <property type="evidence" value="ECO:0007669"/>
    <property type="project" value="UniProtKB-UniRule"/>
</dbReference>
<dbReference type="Pfam" id="PF01697">
    <property type="entry name" value="Glyco_transf_92"/>
    <property type="match status" value="1"/>
</dbReference>
<accession>R7TZF9</accession>
<evidence type="ECO:0000256" key="3">
    <source>
        <dbReference type="ARBA" id="ARBA00022676"/>
    </source>
</evidence>
<dbReference type="EMBL" id="KB307186">
    <property type="protein sequence ID" value="ELT99159.1"/>
    <property type="molecule type" value="Genomic_DNA"/>
</dbReference>
<keyword evidence="6 8" id="KW-1133">Transmembrane helix</keyword>
<protein>
    <recommendedName>
        <fullName evidence="8">Glycosyltransferase family 92 protein</fullName>
        <ecNumber evidence="8">2.4.1.-</ecNumber>
    </recommendedName>
</protein>
<comment type="subcellular location">
    <subcellularLocation>
        <location evidence="1">Membrane</location>
        <topology evidence="1">Single-pass membrane protein</topology>
    </subcellularLocation>
</comment>
<evidence type="ECO:0000256" key="5">
    <source>
        <dbReference type="ARBA" id="ARBA00022692"/>
    </source>
</evidence>
<organism evidence="9">
    <name type="scientific">Capitella teleta</name>
    <name type="common">Polychaete worm</name>
    <dbReference type="NCBI Taxonomy" id="283909"/>
    <lineage>
        <taxon>Eukaryota</taxon>
        <taxon>Metazoa</taxon>
        <taxon>Spiralia</taxon>
        <taxon>Lophotrochozoa</taxon>
        <taxon>Annelida</taxon>
        <taxon>Polychaeta</taxon>
        <taxon>Sedentaria</taxon>
        <taxon>Scolecida</taxon>
        <taxon>Capitellidae</taxon>
        <taxon>Capitella</taxon>
    </lineage>
</organism>
<dbReference type="EC" id="2.4.1.-" evidence="8"/>
<dbReference type="EnsemblMetazoa" id="CapteT207227">
    <property type="protein sequence ID" value="CapteP207227"/>
    <property type="gene ID" value="CapteG207227"/>
</dbReference>
<keyword evidence="11" id="KW-1185">Reference proteome</keyword>
<comment type="similarity">
    <text evidence="2 8">Belongs to the glycosyltransferase 92 family.</text>
</comment>
<dbReference type="AlphaFoldDB" id="R7TZF9"/>
<reference evidence="11" key="1">
    <citation type="submission" date="2012-12" db="EMBL/GenBank/DDBJ databases">
        <authorList>
            <person name="Hellsten U."/>
            <person name="Grimwood J."/>
            <person name="Chapman J.A."/>
            <person name="Shapiro H."/>
            <person name="Aerts A."/>
            <person name="Otillar R.P."/>
            <person name="Terry A.Y."/>
            <person name="Boore J.L."/>
            <person name="Simakov O."/>
            <person name="Marletaz F."/>
            <person name="Cho S.-J."/>
            <person name="Edsinger-Gonzales E."/>
            <person name="Havlak P."/>
            <person name="Kuo D.-H."/>
            <person name="Larsson T."/>
            <person name="Lv J."/>
            <person name="Arendt D."/>
            <person name="Savage R."/>
            <person name="Osoegawa K."/>
            <person name="de Jong P."/>
            <person name="Lindberg D.R."/>
            <person name="Seaver E.C."/>
            <person name="Weisblat D.A."/>
            <person name="Putnam N.H."/>
            <person name="Grigoriev I.V."/>
            <person name="Rokhsar D.S."/>
        </authorList>
    </citation>
    <scope>NUCLEOTIDE SEQUENCE</scope>
    <source>
        <strain evidence="11">I ESC-2004</strain>
    </source>
</reference>
<evidence type="ECO:0000313" key="11">
    <source>
        <dbReference type="Proteomes" id="UP000014760"/>
    </source>
</evidence>
<dbReference type="InterPro" id="IPR008166">
    <property type="entry name" value="Glyco_transf_92"/>
</dbReference>
<evidence type="ECO:0000313" key="10">
    <source>
        <dbReference type="EnsemblMetazoa" id="CapteP207227"/>
    </source>
</evidence>
<feature type="transmembrane region" description="Helical" evidence="8">
    <location>
        <begin position="7"/>
        <end position="24"/>
    </location>
</feature>
<reference evidence="9 11" key="2">
    <citation type="journal article" date="2013" name="Nature">
        <title>Insights into bilaterian evolution from three spiralian genomes.</title>
        <authorList>
            <person name="Simakov O."/>
            <person name="Marletaz F."/>
            <person name="Cho S.J."/>
            <person name="Edsinger-Gonzales E."/>
            <person name="Havlak P."/>
            <person name="Hellsten U."/>
            <person name="Kuo D.H."/>
            <person name="Larsson T."/>
            <person name="Lv J."/>
            <person name="Arendt D."/>
            <person name="Savage R."/>
            <person name="Osoegawa K."/>
            <person name="de Jong P."/>
            <person name="Grimwood J."/>
            <person name="Chapman J.A."/>
            <person name="Shapiro H."/>
            <person name="Aerts A."/>
            <person name="Otillar R.P."/>
            <person name="Terry A.Y."/>
            <person name="Boore J.L."/>
            <person name="Grigoriev I.V."/>
            <person name="Lindberg D.R."/>
            <person name="Seaver E.C."/>
            <person name="Weisblat D.A."/>
            <person name="Putnam N.H."/>
            <person name="Rokhsar D.S."/>
        </authorList>
    </citation>
    <scope>NUCLEOTIDE SEQUENCE</scope>
    <source>
        <strain evidence="9 11">I ESC-2004</strain>
    </source>
</reference>
<dbReference type="GO" id="GO:0016020">
    <property type="term" value="C:membrane"/>
    <property type="evidence" value="ECO:0007669"/>
    <property type="project" value="UniProtKB-SubCell"/>
</dbReference>
<dbReference type="GO" id="GO:0005737">
    <property type="term" value="C:cytoplasm"/>
    <property type="evidence" value="ECO:0007669"/>
    <property type="project" value="TreeGrafter"/>
</dbReference>
<keyword evidence="7 8" id="KW-0472">Membrane</keyword>
<keyword evidence="4 8" id="KW-0808">Transferase</keyword>
<dbReference type="OrthoDB" id="5777994at2759"/>
<keyword evidence="3 8" id="KW-0328">Glycosyltransferase</keyword>
<proteinExistence type="inferred from homology"/>
<keyword evidence="5 8" id="KW-0812">Transmembrane</keyword>
<reference evidence="10" key="3">
    <citation type="submission" date="2015-06" db="UniProtKB">
        <authorList>
            <consortium name="EnsemblMetazoa"/>
        </authorList>
    </citation>
    <scope>IDENTIFICATION</scope>
</reference>
<dbReference type="EMBL" id="AMQN01026706">
    <property type="status" value="NOT_ANNOTATED_CDS"/>
    <property type="molecule type" value="Genomic_DNA"/>
</dbReference>
<evidence type="ECO:0000256" key="4">
    <source>
        <dbReference type="ARBA" id="ARBA00022679"/>
    </source>
</evidence>
<evidence type="ECO:0000313" key="9">
    <source>
        <dbReference type="EMBL" id="ELT99159.1"/>
    </source>
</evidence>
<evidence type="ECO:0000256" key="8">
    <source>
        <dbReference type="RuleBase" id="RU366017"/>
    </source>
</evidence>
<dbReference type="PANTHER" id="PTHR21461:SF69">
    <property type="entry name" value="GLYCOSYLTRANSFERASE FAMILY 92 PROTEIN"/>
    <property type="match status" value="1"/>
</dbReference>
<dbReference type="HOGENOM" id="CLU_596189_0_0_1"/>
<evidence type="ECO:0000256" key="6">
    <source>
        <dbReference type="ARBA" id="ARBA00022989"/>
    </source>
</evidence>
<dbReference type="PANTHER" id="PTHR21461">
    <property type="entry name" value="GLYCOSYLTRANSFERASE FAMILY 92 PROTEIN"/>
    <property type="match status" value="1"/>
</dbReference>
<dbReference type="Proteomes" id="UP000014760">
    <property type="component" value="Unassembled WGS sequence"/>
</dbReference>